<dbReference type="Pfam" id="PF12327">
    <property type="entry name" value="FtsZ_C"/>
    <property type="match status" value="1"/>
</dbReference>
<dbReference type="PRINTS" id="PR00423">
    <property type="entry name" value="CELLDVISFTSZ"/>
</dbReference>
<evidence type="ECO:0000256" key="3">
    <source>
        <dbReference type="ARBA" id="ARBA00022741"/>
    </source>
</evidence>
<dbReference type="SUPFAM" id="SSF52490">
    <property type="entry name" value="Tubulin nucleotide-binding domain-like"/>
    <property type="match status" value="1"/>
</dbReference>
<comment type="subunit">
    <text evidence="5">Homodimer. Polymerizes to form a dynamic ring structure in a strictly GTP-dependent manner. Interacts directly with several other division proteins.</text>
</comment>
<dbReference type="GO" id="GO:0003924">
    <property type="term" value="F:GTPase activity"/>
    <property type="evidence" value="ECO:0007669"/>
    <property type="project" value="UniProtKB-UniRule"/>
</dbReference>
<dbReference type="NCBIfam" id="TIGR00065">
    <property type="entry name" value="ftsZ"/>
    <property type="match status" value="1"/>
</dbReference>
<reference evidence="11 12" key="1">
    <citation type="submission" date="2017-12" db="EMBL/GenBank/DDBJ databases">
        <authorList>
            <person name="Hurst M.R.H."/>
        </authorList>
    </citation>
    <scope>NUCLEOTIDE SEQUENCE [LARGE SCALE GENOMIC DNA]</scope>
    <source>
        <strain evidence="11 12">SY-3-19</strain>
    </source>
</reference>
<gene>
    <name evidence="5" type="primary">ftsZ</name>
    <name evidence="11" type="ORF">CW354_03790</name>
</gene>
<feature type="domain" description="Tubulin/FtsZ GTPase" evidence="9">
    <location>
        <begin position="16"/>
        <end position="208"/>
    </location>
</feature>
<keyword evidence="3 5" id="KW-0547">Nucleotide-binding</keyword>
<dbReference type="OrthoDB" id="9813375at2"/>
<dbReference type="EMBL" id="PJCH01000003">
    <property type="protein sequence ID" value="PQA89081.1"/>
    <property type="molecule type" value="Genomic_DNA"/>
</dbReference>
<dbReference type="PANTHER" id="PTHR30314:SF3">
    <property type="entry name" value="MITOCHONDRIAL DIVISION PROTEIN FSZA"/>
    <property type="match status" value="1"/>
</dbReference>
<dbReference type="HAMAP" id="MF_00909">
    <property type="entry name" value="FtsZ"/>
    <property type="match status" value="1"/>
</dbReference>
<feature type="domain" description="Tubulin/FtsZ 2-layer sandwich" evidence="10">
    <location>
        <begin position="210"/>
        <end position="328"/>
    </location>
</feature>
<evidence type="ECO:0000256" key="7">
    <source>
        <dbReference type="RuleBase" id="RU000631"/>
    </source>
</evidence>
<comment type="similarity">
    <text evidence="1 5 7">Belongs to the FtsZ family.</text>
</comment>
<dbReference type="GO" id="GO:0051258">
    <property type="term" value="P:protein polymerization"/>
    <property type="evidence" value="ECO:0007669"/>
    <property type="project" value="UniProtKB-UniRule"/>
</dbReference>
<keyword evidence="4 5" id="KW-0342">GTP-binding</keyword>
<keyword evidence="2 5" id="KW-0963">Cytoplasm</keyword>
<dbReference type="CDD" id="cd02201">
    <property type="entry name" value="FtsZ_type1"/>
    <property type="match status" value="1"/>
</dbReference>
<dbReference type="SMART" id="SM00865">
    <property type="entry name" value="Tubulin_C"/>
    <property type="match status" value="1"/>
</dbReference>
<dbReference type="SUPFAM" id="SSF55307">
    <property type="entry name" value="Tubulin C-terminal domain-like"/>
    <property type="match status" value="1"/>
</dbReference>
<dbReference type="RefSeq" id="WP_104828719.1">
    <property type="nucleotide sequence ID" value="NZ_PJCH01000003.1"/>
</dbReference>
<feature type="binding site" evidence="5">
    <location>
        <begin position="24"/>
        <end position="28"/>
    </location>
    <ligand>
        <name>GTP</name>
        <dbReference type="ChEBI" id="CHEBI:37565"/>
    </ligand>
</feature>
<protein>
    <recommendedName>
        <fullName evidence="5 6">Cell division protein FtsZ</fullName>
    </recommendedName>
</protein>
<accession>A0A2S7K9D0</accession>
<feature type="binding site" evidence="5">
    <location>
        <begin position="111"/>
        <end position="113"/>
    </location>
    <ligand>
        <name>GTP</name>
        <dbReference type="ChEBI" id="CHEBI:37565"/>
    </ligand>
</feature>
<dbReference type="InterPro" id="IPR003008">
    <property type="entry name" value="Tubulin_FtsZ_GTPase"/>
</dbReference>
<dbReference type="InterPro" id="IPR037103">
    <property type="entry name" value="Tubulin/FtsZ-like_C"/>
</dbReference>
<comment type="function">
    <text evidence="5 7">Essential cell division protein that forms a contractile ring structure (Z ring) at the future cell division site. The regulation of the ring assembly controls the timing and the location of cell division. One of the functions of the FtsZ ring is to recruit other cell division proteins to the septum to produce a new cell wall between the dividing cells. Binds GTP and shows GTPase activity.</text>
</comment>
<feature type="binding site" evidence="5">
    <location>
        <position position="142"/>
    </location>
    <ligand>
        <name>GTP</name>
        <dbReference type="ChEBI" id="CHEBI:37565"/>
    </ligand>
</feature>
<feature type="region of interest" description="Disordered" evidence="8">
    <location>
        <begin position="326"/>
        <end position="536"/>
    </location>
</feature>
<dbReference type="Proteomes" id="UP000239504">
    <property type="component" value="Unassembled WGS sequence"/>
</dbReference>
<evidence type="ECO:0000256" key="5">
    <source>
        <dbReference type="HAMAP-Rule" id="MF_00909"/>
    </source>
</evidence>
<dbReference type="GO" id="GO:0032153">
    <property type="term" value="C:cell division site"/>
    <property type="evidence" value="ECO:0007669"/>
    <property type="project" value="UniProtKB-UniRule"/>
</dbReference>
<dbReference type="GO" id="GO:0000917">
    <property type="term" value="P:division septum assembly"/>
    <property type="evidence" value="ECO:0007669"/>
    <property type="project" value="UniProtKB-KW"/>
</dbReference>
<evidence type="ECO:0000313" key="12">
    <source>
        <dbReference type="Proteomes" id="UP000239504"/>
    </source>
</evidence>
<evidence type="ECO:0000256" key="6">
    <source>
        <dbReference type="NCBIfam" id="TIGR00065"/>
    </source>
</evidence>
<feature type="compositionally biased region" description="Basic and acidic residues" evidence="8">
    <location>
        <begin position="396"/>
        <end position="405"/>
    </location>
</feature>
<feature type="binding site" evidence="5">
    <location>
        <position position="146"/>
    </location>
    <ligand>
        <name>GTP</name>
        <dbReference type="ChEBI" id="CHEBI:37565"/>
    </ligand>
</feature>
<dbReference type="InterPro" id="IPR018316">
    <property type="entry name" value="Tubulin/FtsZ_2-layer-sand-dom"/>
</dbReference>
<organism evidence="11 12">
    <name type="scientific">Hyphococcus luteus</name>
    <dbReference type="NCBI Taxonomy" id="2058213"/>
    <lineage>
        <taxon>Bacteria</taxon>
        <taxon>Pseudomonadati</taxon>
        <taxon>Pseudomonadota</taxon>
        <taxon>Alphaproteobacteria</taxon>
        <taxon>Parvularculales</taxon>
        <taxon>Parvularculaceae</taxon>
        <taxon>Hyphococcus</taxon>
    </lineage>
</organism>
<evidence type="ECO:0000256" key="8">
    <source>
        <dbReference type="SAM" id="MobiDB-lite"/>
    </source>
</evidence>
<dbReference type="Pfam" id="PF00091">
    <property type="entry name" value="Tubulin"/>
    <property type="match status" value="1"/>
</dbReference>
<dbReference type="SMART" id="SM00864">
    <property type="entry name" value="Tubulin"/>
    <property type="match status" value="1"/>
</dbReference>
<feature type="compositionally biased region" description="Basic and acidic residues" evidence="8">
    <location>
        <begin position="442"/>
        <end position="453"/>
    </location>
</feature>
<dbReference type="PANTHER" id="PTHR30314">
    <property type="entry name" value="CELL DIVISION PROTEIN FTSZ-RELATED"/>
    <property type="match status" value="1"/>
</dbReference>
<name>A0A2S7K9D0_9PROT</name>
<feature type="compositionally biased region" description="Low complexity" evidence="8">
    <location>
        <begin position="411"/>
        <end position="432"/>
    </location>
</feature>
<evidence type="ECO:0000256" key="2">
    <source>
        <dbReference type="ARBA" id="ARBA00022490"/>
    </source>
</evidence>
<dbReference type="FunFam" id="3.30.1330.20:FF:000011">
    <property type="entry name" value="Cell division protein FtsZ"/>
    <property type="match status" value="1"/>
</dbReference>
<comment type="caution">
    <text evidence="11">The sequence shown here is derived from an EMBL/GenBank/DDBJ whole genome shotgun (WGS) entry which is preliminary data.</text>
</comment>
<evidence type="ECO:0000259" key="9">
    <source>
        <dbReference type="SMART" id="SM00864"/>
    </source>
</evidence>
<dbReference type="GO" id="GO:0005525">
    <property type="term" value="F:GTP binding"/>
    <property type="evidence" value="ECO:0007669"/>
    <property type="project" value="UniProtKB-UniRule"/>
</dbReference>
<keyword evidence="5 7" id="KW-0132">Cell division</keyword>
<dbReference type="InterPro" id="IPR024757">
    <property type="entry name" value="FtsZ_C"/>
</dbReference>
<dbReference type="FunFam" id="3.40.50.1440:FF:000001">
    <property type="entry name" value="Cell division protein FtsZ"/>
    <property type="match status" value="1"/>
</dbReference>
<feature type="compositionally biased region" description="Low complexity" evidence="8">
    <location>
        <begin position="350"/>
        <end position="391"/>
    </location>
</feature>
<dbReference type="GO" id="GO:0005737">
    <property type="term" value="C:cytoplasm"/>
    <property type="evidence" value="ECO:0007669"/>
    <property type="project" value="UniProtKB-SubCell"/>
</dbReference>
<dbReference type="InterPro" id="IPR000158">
    <property type="entry name" value="Cell_div_FtsZ"/>
</dbReference>
<feature type="binding site" evidence="5">
    <location>
        <position position="190"/>
    </location>
    <ligand>
        <name>GTP</name>
        <dbReference type="ChEBI" id="CHEBI:37565"/>
    </ligand>
</feature>
<dbReference type="InterPro" id="IPR045061">
    <property type="entry name" value="FtsZ/CetZ"/>
</dbReference>
<evidence type="ECO:0000259" key="10">
    <source>
        <dbReference type="SMART" id="SM00865"/>
    </source>
</evidence>
<keyword evidence="12" id="KW-1185">Reference proteome</keyword>
<dbReference type="Gene3D" id="3.30.1330.20">
    <property type="entry name" value="Tubulin/FtsZ, C-terminal domain"/>
    <property type="match status" value="1"/>
</dbReference>
<comment type="subcellular location">
    <subcellularLocation>
        <location evidence="5">Cytoplasm</location>
    </subcellularLocation>
    <text evidence="5">Assembles at midcell at the inner surface of the cytoplasmic membrane.</text>
</comment>
<dbReference type="GO" id="GO:0043093">
    <property type="term" value="P:FtsZ-dependent cytokinesis"/>
    <property type="evidence" value="ECO:0007669"/>
    <property type="project" value="UniProtKB-UniRule"/>
</dbReference>
<sequence length="536" mass="56019">MPINLSVPELTELQPRITVIGVGGAGGNAVNNMIESQLEGVEFVVANTDAQAVGLSKAQKKIQLGVKTTQGLGAGSIPDIGRAAADESLDEILEHVGGCHMLFVTAGMGGGTGTGAAPVIAKAAKERDILTVGVVTKPFHFEGARRMRLATAGIEELQKHVDTLLIIPNQNLFSIANERTTFHEAFAMADQVLHSGVRGITDLMVMPGLINLDFADVRTVMSEMGKAMMGTGEAEGEKRAIQAAEAAISNPLLDEVSMKGAKGVLINITGSMDMTLFEVDEAANRIRAEVDPDANIIVGSTFNQDLEGRVRVSVVATGIDIEEKEQPRPQIKVNTGAVSKPWREPTPVDQPAASSQSASAPSAAASPAPSVSSPAPQSAPGAPARGAAPGANPVGDVHERIRKMLTEGGVAETRAAAPTQAPTPAQNPAQGPVRASAPQRPVRQESPRQETPRQGETANPFRSAQALGKHSLEAAVDMFKSLGGQEEPRRAGRQAASAPRAPEAPKPSGAPRGDLFDDQEDADLEIPSFLRKKKTG</sequence>
<dbReference type="Gene3D" id="3.40.50.1440">
    <property type="entry name" value="Tubulin/FtsZ, GTPase domain"/>
    <property type="match status" value="1"/>
</dbReference>
<evidence type="ECO:0000313" key="11">
    <source>
        <dbReference type="EMBL" id="PQA89081.1"/>
    </source>
</evidence>
<dbReference type="InterPro" id="IPR036525">
    <property type="entry name" value="Tubulin/FtsZ_GTPase_sf"/>
</dbReference>
<dbReference type="InterPro" id="IPR008280">
    <property type="entry name" value="Tub_FtsZ_C"/>
</dbReference>
<dbReference type="AlphaFoldDB" id="A0A2S7K9D0"/>
<evidence type="ECO:0000256" key="1">
    <source>
        <dbReference type="ARBA" id="ARBA00009690"/>
    </source>
</evidence>
<dbReference type="PROSITE" id="PS01135">
    <property type="entry name" value="FTSZ_2"/>
    <property type="match status" value="1"/>
</dbReference>
<keyword evidence="5 7" id="KW-0717">Septation</keyword>
<dbReference type="InterPro" id="IPR020805">
    <property type="entry name" value="Cell_div_FtsZ_CS"/>
</dbReference>
<keyword evidence="5 7" id="KW-0131">Cell cycle</keyword>
<proteinExistence type="inferred from homology"/>
<evidence type="ECO:0000256" key="4">
    <source>
        <dbReference type="ARBA" id="ARBA00023134"/>
    </source>
</evidence>